<name>A0AA86PZ86_9EUKA</name>
<dbReference type="Proteomes" id="UP001642409">
    <property type="component" value="Unassembled WGS sequence"/>
</dbReference>
<reference evidence="3 4" key="2">
    <citation type="submission" date="2024-07" db="EMBL/GenBank/DDBJ databases">
        <authorList>
            <person name="Akdeniz Z."/>
        </authorList>
    </citation>
    <scope>NUCLEOTIDE SEQUENCE [LARGE SCALE GENOMIC DNA]</scope>
</reference>
<dbReference type="AlphaFoldDB" id="A0AA86PZ86"/>
<dbReference type="EMBL" id="CAXDID020000164">
    <property type="protein sequence ID" value="CAL6045566.1"/>
    <property type="molecule type" value="Genomic_DNA"/>
</dbReference>
<dbReference type="EMBL" id="CATOUU010000793">
    <property type="protein sequence ID" value="CAI9949124.1"/>
    <property type="molecule type" value="Genomic_DNA"/>
</dbReference>
<feature type="coiled-coil region" evidence="1">
    <location>
        <begin position="367"/>
        <end position="409"/>
    </location>
</feature>
<evidence type="ECO:0000313" key="4">
    <source>
        <dbReference type="Proteomes" id="UP001642409"/>
    </source>
</evidence>
<evidence type="ECO:0000256" key="1">
    <source>
        <dbReference type="SAM" id="Coils"/>
    </source>
</evidence>
<keyword evidence="1" id="KW-0175">Coiled coil</keyword>
<keyword evidence="4" id="KW-1185">Reference proteome</keyword>
<sequence>MQPTALQKLVAARLGIEFYEVVPMPFNEFMKQYKDFYVAHVYYSVYCTMQNQMYDEFQAEIQQICQNGATTDETKNNPELNNYKKLGVFQPNTYEQFYEYLKAEYRQVDAILSSLENYKYQLHDERDRVNLLKQREDNVSSETFYLHKHKIELAAEKKDGQQRLIDQIKQKQDKADQLRKKYQQEAAIKAQEKTERLKEIKRKTELQVEQIIMQLEKEKREKRVSNIFEQKKQINYINPVTMRRYNENTDLKKSIIKQRINSAITQKHKKEEFEDYFDLRDIQLKKEEQHLLQKKQQQLEDIHKKHLLFEEKQKRIQSAKEIQQKQMFQRLEVLTQEKESFPSIKNYVPPISTKPNKLKDLTYVSVKENTTQKILEKKAEKVQQKQNELKYTKAQLQELDRLKEQLQGLAQGSSFYNKVNNRIQQIEHGLDIFVTTFQE</sequence>
<organism evidence="2">
    <name type="scientific">Hexamita inflata</name>
    <dbReference type="NCBI Taxonomy" id="28002"/>
    <lineage>
        <taxon>Eukaryota</taxon>
        <taxon>Metamonada</taxon>
        <taxon>Diplomonadida</taxon>
        <taxon>Hexamitidae</taxon>
        <taxon>Hexamitinae</taxon>
        <taxon>Hexamita</taxon>
    </lineage>
</organism>
<accession>A0AA86PZ86</accession>
<proteinExistence type="predicted"/>
<evidence type="ECO:0000313" key="2">
    <source>
        <dbReference type="EMBL" id="CAI9949124.1"/>
    </source>
</evidence>
<protein>
    <submittedName>
        <fullName evidence="3">Hypothetical_protein</fullName>
    </submittedName>
</protein>
<reference evidence="2" key="1">
    <citation type="submission" date="2023-06" db="EMBL/GenBank/DDBJ databases">
        <authorList>
            <person name="Kurt Z."/>
        </authorList>
    </citation>
    <scope>NUCLEOTIDE SEQUENCE</scope>
</reference>
<evidence type="ECO:0000313" key="3">
    <source>
        <dbReference type="EMBL" id="CAL6045566.1"/>
    </source>
</evidence>
<comment type="caution">
    <text evidence="2">The sequence shown here is derived from an EMBL/GenBank/DDBJ whole genome shotgun (WGS) entry which is preliminary data.</text>
</comment>
<feature type="coiled-coil region" evidence="1">
    <location>
        <begin position="115"/>
        <end position="221"/>
    </location>
</feature>
<gene>
    <name evidence="2" type="ORF">HINF_LOCUS36769</name>
    <name evidence="3" type="ORF">HINF_LOCUS41154</name>
</gene>